<keyword evidence="4" id="KW-0238">DNA-binding</keyword>
<dbReference type="InterPro" id="IPR058031">
    <property type="entry name" value="AAA_lid_NorR"/>
</dbReference>
<evidence type="ECO:0000256" key="1">
    <source>
        <dbReference type="ARBA" id="ARBA00022741"/>
    </source>
</evidence>
<dbReference type="PANTHER" id="PTHR32071:SF57">
    <property type="entry name" value="C4-DICARBOXYLATE TRANSPORT TRANSCRIPTIONAL REGULATORY PROTEIN DCTD"/>
    <property type="match status" value="1"/>
</dbReference>
<organism evidence="8 9">
    <name type="scientific">Aneurinibacillus aneurinilyticus ATCC 12856</name>
    <dbReference type="NCBI Taxonomy" id="649747"/>
    <lineage>
        <taxon>Bacteria</taxon>
        <taxon>Bacillati</taxon>
        <taxon>Bacillota</taxon>
        <taxon>Bacilli</taxon>
        <taxon>Bacillales</taxon>
        <taxon>Paenibacillaceae</taxon>
        <taxon>Aneurinibacillus group</taxon>
        <taxon>Aneurinibacillus</taxon>
    </lineage>
</organism>
<dbReference type="InterPro" id="IPR002197">
    <property type="entry name" value="HTH_Fis"/>
</dbReference>
<dbReference type="SUPFAM" id="SSF46689">
    <property type="entry name" value="Homeodomain-like"/>
    <property type="match status" value="1"/>
</dbReference>
<dbReference type="CDD" id="cd00130">
    <property type="entry name" value="PAS"/>
    <property type="match status" value="1"/>
</dbReference>
<dbReference type="InterPro" id="IPR003593">
    <property type="entry name" value="AAA+_ATPase"/>
</dbReference>
<dbReference type="PATRIC" id="fig|649747.3.peg.5181"/>
<evidence type="ECO:0000256" key="2">
    <source>
        <dbReference type="ARBA" id="ARBA00022840"/>
    </source>
</evidence>
<dbReference type="InterPro" id="IPR013656">
    <property type="entry name" value="PAS_4"/>
</dbReference>
<dbReference type="Pfam" id="PF25601">
    <property type="entry name" value="AAA_lid_14"/>
    <property type="match status" value="1"/>
</dbReference>
<dbReference type="Gene3D" id="1.10.10.60">
    <property type="entry name" value="Homeodomain-like"/>
    <property type="match status" value="1"/>
</dbReference>
<dbReference type="GO" id="GO:0005524">
    <property type="term" value="F:ATP binding"/>
    <property type="evidence" value="ECO:0007669"/>
    <property type="project" value="UniProtKB-KW"/>
</dbReference>
<feature type="domain" description="Sigma-54 factor interaction" evidence="6">
    <location>
        <begin position="146"/>
        <end position="375"/>
    </location>
</feature>
<evidence type="ECO:0000256" key="5">
    <source>
        <dbReference type="ARBA" id="ARBA00023163"/>
    </source>
</evidence>
<dbReference type="AlphaFoldDB" id="U1WSH5"/>
<dbReference type="NCBIfam" id="TIGR00229">
    <property type="entry name" value="sensory_box"/>
    <property type="match status" value="1"/>
</dbReference>
<accession>U1WSH5</accession>
<dbReference type="PROSITE" id="PS00675">
    <property type="entry name" value="SIGMA54_INTERACT_1"/>
    <property type="match status" value="1"/>
</dbReference>
<dbReference type="CDD" id="cd00009">
    <property type="entry name" value="AAA"/>
    <property type="match status" value="1"/>
</dbReference>
<keyword evidence="1" id="KW-0547">Nucleotide-binding</keyword>
<dbReference type="PANTHER" id="PTHR32071">
    <property type="entry name" value="TRANSCRIPTIONAL REGULATORY PROTEIN"/>
    <property type="match status" value="1"/>
</dbReference>
<keyword evidence="5" id="KW-0804">Transcription</keyword>
<dbReference type="HOGENOM" id="CLU_000445_8_1_9"/>
<dbReference type="InterPro" id="IPR025662">
    <property type="entry name" value="Sigma_54_int_dom_ATP-bd_1"/>
</dbReference>
<dbReference type="InterPro" id="IPR035965">
    <property type="entry name" value="PAS-like_dom_sf"/>
</dbReference>
<dbReference type="FunFam" id="3.40.50.300:FF:000006">
    <property type="entry name" value="DNA-binding transcriptional regulator NtrC"/>
    <property type="match status" value="1"/>
</dbReference>
<dbReference type="InterPro" id="IPR009057">
    <property type="entry name" value="Homeodomain-like_sf"/>
</dbReference>
<dbReference type="Gene3D" id="1.10.8.60">
    <property type="match status" value="1"/>
</dbReference>
<dbReference type="PROSITE" id="PS00676">
    <property type="entry name" value="SIGMA54_INTERACT_2"/>
    <property type="match status" value="1"/>
</dbReference>
<evidence type="ECO:0000313" key="8">
    <source>
        <dbReference type="EMBL" id="ERI05203.1"/>
    </source>
</evidence>
<gene>
    <name evidence="8" type="ORF">HMPREF0083_05776</name>
</gene>
<dbReference type="InterPro" id="IPR027417">
    <property type="entry name" value="P-loop_NTPase"/>
</dbReference>
<keyword evidence="2" id="KW-0067">ATP-binding</keyword>
<evidence type="ECO:0000313" key="9">
    <source>
        <dbReference type="Proteomes" id="UP000016511"/>
    </source>
</evidence>
<evidence type="ECO:0000256" key="3">
    <source>
        <dbReference type="ARBA" id="ARBA00023015"/>
    </source>
</evidence>
<keyword evidence="3" id="KW-0805">Transcription regulation</keyword>
<evidence type="ECO:0000256" key="4">
    <source>
        <dbReference type="ARBA" id="ARBA00023125"/>
    </source>
</evidence>
<dbReference type="InterPro" id="IPR000014">
    <property type="entry name" value="PAS"/>
</dbReference>
<dbReference type="InterPro" id="IPR025944">
    <property type="entry name" value="Sigma_54_int_dom_CS"/>
</dbReference>
<dbReference type="Gene3D" id="3.30.450.20">
    <property type="entry name" value="PAS domain"/>
    <property type="match status" value="1"/>
</dbReference>
<dbReference type="SMART" id="SM00091">
    <property type="entry name" value="PAS"/>
    <property type="match status" value="1"/>
</dbReference>
<feature type="domain" description="PAS" evidence="7">
    <location>
        <begin position="11"/>
        <end position="64"/>
    </location>
</feature>
<name>U1WSH5_ANEAE</name>
<dbReference type="InterPro" id="IPR025943">
    <property type="entry name" value="Sigma_54_int_dom_ATP-bd_2"/>
</dbReference>
<dbReference type="STRING" id="649747.HMPREF0083_05776"/>
<keyword evidence="9" id="KW-1185">Reference proteome</keyword>
<proteinExistence type="predicted"/>
<dbReference type="GO" id="GO:0043565">
    <property type="term" value="F:sequence-specific DNA binding"/>
    <property type="evidence" value="ECO:0007669"/>
    <property type="project" value="InterPro"/>
</dbReference>
<dbReference type="PROSITE" id="PS50112">
    <property type="entry name" value="PAS"/>
    <property type="match status" value="1"/>
</dbReference>
<dbReference type="PROSITE" id="PS00688">
    <property type="entry name" value="SIGMA54_INTERACT_3"/>
    <property type="match status" value="1"/>
</dbReference>
<protein>
    <submittedName>
        <fullName evidence="8">PAS domain S-box protein</fullName>
    </submittedName>
</protein>
<dbReference type="Pfam" id="PF02954">
    <property type="entry name" value="HTH_8"/>
    <property type="match status" value="1"/>
</dbReference>
<dbReference type="EMBL" id="AWSJ01000362">
    <property type="protein sequence ID" value="ERI05203.1"/>
    <property type="molecule type" value="Genomic_DNA"/>
</dbReference>
<dbReference type="PROSITE" id="PS50045">
    <property type="entry name" value="SIGMA54_INTERACT_4"/>
    <property type="match status" value="1"/>
</dbReference>
<comment type="caution">
    <text evidence="8">The sequence shown here is derived from an EMBL/GenBank/DDBJ whole genome shotgun (WGS) entry which is preliminary data.</text>
</comment>
<dbReference type="Proteomes" id="UP000016511">
    <property type="component" value="Unassembled WGS sequence"/>
</dbReference>
<sequence>MRRGGMNKVKLEKHLLSILESLHDAVLVISKDSTIVYVNTAYSVQFGVPTHKIINRKLSQVEPEARILEVIKTGQPLINDYSYLHSLNVHIFANITPLLEKGELIGAVAIMKDISEFYGLQEELNKYKTYSTKLEEQLHEKIFSLLESHAPGMRQAVNVAKKVSDSEATLLLYGETGVGKEVFARAIHEASPRGEAPFVAINMASLPESLFESELFGFEEGAFTGSRKGGKKGLFELADGGTLFLDEIGELSLFLQAKILRVLQEKAFMKVGGTATHPLDVRIIAATNKNLQELIREGKFREDLYYRLNIVPIHIPPVRERKQDLPILINNILGKLRITYKKQVTVTQEVYEIFERYDWPGNVRELNNVLERMIAICSKSYFVPEDIPSFVREGAEREESIADGTMQNRTNKMNLPGIIERTEREMLEEVLKTSRTRTEAIQKLGISRKAFYQKLKKYNIK</sequence>
<evidence type="ECO:0000259" key="7">
    <source>
        <dbReference type="PROSITE" id="PS50112"/>
    </source>
</evidence>
<dbReference type="GO" id="GO:0006355">
    <property type="term" value="P:regulation of DNA-templated transcription"/>
    <property type="evidence" value="ECO:0007669"/>
    <property type="project" value="InterPro"/>
</dbReference>
<dbReference type="SUPFAM" id="SSF55785">
    <property type="entry name" value="PYP-like sensor domain (PAS domain)"/>
    <property type="match status" value="1"/>
</dbReference>
<dbReference type="Pfam" id="PF08448">
    <property type="entry name" value="PAS_4"/>
    <property type="match status" value="1"/>
</dbReference>
<dbReference type="SMART" id="SM00382">
    <property type="entry name" value="AAA"/>
    <property type="match status" value="1"/>
</dbReference>
<dbReference type="Pfam" id="PF00158">
    <property type="entry name" value="Sigma54_activat"/>
    <property type="match status" value="1"/>
</dbReference>
<reference evidence="8 9" key="1">
    <citation type="submission" date="2013-08" db="EMBL/GenBank/DDBJ databases">
        <authorList>
            <person name="Weinstock G."/>
            <person name="Sodergren E."/>
            <person name="Wylie T."/>
            <person name="Fulton L."/>
            <person name="Fulton R."/>
            <person name="Fronick C."/>
            <person name="O'Laughlin M."/>
            <person name="Godfrey J."/>
            <person name="Miner T."/>
            <person name="Herter B."/>
            <person name="Appelbaum E."/>
            <person name="Cordes M."/>
            <person name="Lek S."/>
            <person name="Wollam A."/>
            <person name="Pepin K.H."/>
            <person name="Palsikar V.B."/>
            <person name="Mitreva M."/>
            <person name="Wilson R.K."/>
        </authorList>
    </citation>
    <scope>NUCLEOTIDE SEQUENCE [LARGE SCALE GENOMIC DNA]</scope>
    <source>
        <strain evidence="8 9">ATCC 12856</strain>
    </source>
</reference>
<dbReference type="SUPFAM" id="SSF52540">
    <property type="entry name" value="P-loop containing nucleoside triphosphate hydrolases"/>
    <property type="match status" value="1"/>
</dbReference>
<dbReference type="InterPro" id="IPR002078">
    <property type="entry name" value="Sigma_54_int"/>
</dbReference>
<evidence type="ECO:0000259" key="6">
    <source>
        <dbReference type="PROSITE" id="PS50045"/>
    </source>
</evidence>
<dbReference type="eggNOG" id="COG3829">
    <property type="taxonomic scope" value="Bacteria"/>
</dbReference>
<dbReference type="Gene3D" id="3.40.50.300">
    <property type="entry name" value="P-loop containing nucleotide triphosphate hydrolases"/>
    <property type="match status" value="1"/>
</dbReference>